<dbReference type="InterPro" id="IPR015421">
    <property type="entry name" value="PyrdxlP-dep_Trfase_major"/>
</dbReference>
<name>A0A2S6FXE4_9CLOT</name>
<proteinExistence type="inferred from homology"/>
<dbReference type="Gene3D" id="3.40.640.10">
    <property type="entry name" value="Type I PLP-dependent aspartate aminotransferase-like (Major domain)"/>
    <property type="match status" value="1"/>
</dbReference>
<organism evidence="8 9">
    <name type="scientific">Clostridium algidicarnis DSM 15099</name>
    <dbReference type="NCBI Taxonomy" id="1121295"/>
    <lineage>
        <taxon>Bacteria</taxon>
        <taxon>Bacillati</taxon>
        <taxon>Bacillota</taxon>
        <taxon>Clostridia</taxon>
        <taxon>Eubacteriales</taxon>
        <taxon>Clostridiaceae</taxon>
        <taxon>Clostridium</taxon>
    </lineage>
</organism>
<dbReference type="PROSITE" id="PS00105">
    <property type="entry name" value="AA_TRANSFER_CLASS_1"/>
    <property type="match status" value="1"/>
</dbReference>
<dbReference type="OrthoDB" id="9802328at2"/>
<comment type="caution">
    <text evidence="8">The sequence shown here is derived from an EMBL/GenBank/DDBJ whole genome shotgun (WGS) entry which is preliminary data.</text>
</comment>
<dbReference type="RefSeq" id="WP_104410009.1">
    <property type="nucleotide sequence ID" value="NZ_PTIS01000009.1"/>
</dbReference>
<accession>A0A2S6FXE4</accession>
<dbReference type="STRING" id="37659.GCA_000703125_02302"/>
<dbReference type="GO" id="GO:0006520">
    <property type="term" value="P:amino acid metabolic process"/>
    <property type="evidence" value="ECO:0007669"/>
    <property type="project" value="InterPro"/>
</dbReference>
<dbReference type="PANTHER" id="PTHR46383:SF3">
    <property type="entry name" value="ASPARTATE AMINOTRANSFERASE-RELATED"/>
    <property type="match status" value="1"/>
</dbReference>
<keyword evidence="3 6" id="KW-0032">Aminotransferase</keyword>
<protein>
    <recommendedName>
        <fullName evidence="6">Aminotransferase</fullName>
        <ecNumber evidence="6">2.6.1.-</ecNumber>
    </recommendedName>
</protein>
<evidence type="ECO:0000256" key="2">
    <source>
        <dbReference type="ARBA" id="ARBA00007441"/>
    </source>
</evidence>
<keyword evidence="5" id="KW-0663">Pyridoxal phosphate</keyword>
<dbReference type="Pfam" id="PF00155">
    <property type="entry name" value="Aminotran_1_2"/>
    <property type="match status" value="1"/>
</dbReference>
<dbReference type="Gene3D" id="3.90.1150.10">
    <property type="entry name" value="Aspartate Aminotransferase, domain 1"/>
    <property type="match status" value="1"/>
</dbReference>
<dbReference type="InterPro" id="IPR050596">
    <property type="entry name" value="AspAT/PAT-like"/>
</dbReference>
<dbReference type="EC" id="2.6.1.-" evidence="6"/>
<gene>
    <name evidence="8" type="ORF">BD821_10993</name>
</gene>
<dbReference type="EMBL" id="PTIS01000009">
    <property type="protein sequence ID" value="PPK48226.1"/>
    <property type="molecule type" value="Genomic_DNA"/>
</dbReference>
<sequence>MNENLKNVEVSGIRKFFDKVTKVEGAISLTLGQPDFAVPVPIKEGIIKALNENKTKYTPNNGIPELREKISKYLSTMNIHYDKQEICVTAGGSEGLFCLFTAILNKGDKVLIPSIAYPSYEAISKILGADVSYYNLKEDLSIDIEDIKEKLKKDNIKAMVLSFPSNPTGTVLSKKDLKELHDTLKKSSTIIISDEIYSSINFEGNYYSISQYEDILDRVILISGFSKMFSMTGLRIGYVCAKEKYIKEITKIHQYNASSAPSIVQWGVYEGFEEGMEYVKIMRDEFKKRSEYVYDRLISMGVESNLPKGAFYIFPSIKKYGLSSEDFCLRLLKESKVALVPGSAFGPAGEGYVRISYSYSMDTLKKSLDLLEVWLKNNFKHI</sequence>
<evidence type="ECO:0000256" key="1">
    <source>
        <dbReference type="ARBA" id="ARBA00001933"/>
    </source>
</evidence>
<evidence type="ECO:0000256" key="5">
    <source>
        <dbReference type="ARBA" id="ARBA00022898"/>
    </source>
</evidence>
<evidence type="ECO:0000256" key="3">
    <source>
        <dbReference type="ARBA" id="ARBA00022576"/>
    </source>
</evidence>
<dbReference type="AlphaFoldDB" id="A0A2S6FXE4"/>
<dbReference type="PANTHER" id="PTHR46383">
    <property type="entry name" value="ASPARTATE AMINOTRANSFERASE"/>
    <property type="match status" value="1"/>
</dbReference>
<keyword evidence="4 6" id="KW-0808">Transferase</keyword>
<evidence type="ECO:0000313" key="9">
    <source>
        <dbReference type="Proteomes" id="UP000239863"/>
    </source>
</evidence>
<feature type="domain" description="Aminotransferase class I/classII large" evidence="7">
    <location>
        <begin position="27"/>
        <end position="367"/>
    </location>
</feature>
<dbReference type="InterPro" id="IPR004839">
    <property type="entry name" value="Aminotransferase_I/II_large"/>
</dbReference>
<dbReference type="GO" id="GO:0030170">
    <property type="term" value="F:pyridoxal phosphate binding"/>
    <property type="evidence" value="ECO:0007669"/>
    <property type="project" value="InterPro"/>
</dbReference>
<evidence type="ECO:0000259" key="7">
    <source>
        <dbReference type="Pfam" id="PF00155"/>
    </source>
</evidence>
<evidence type="ECO:0000313" key="8">
    <source>
        <dbReference type="EMBL" id="PPK48226.1"/>
    </source>
</evidence>
<dbReference type="InterPro" id="IPR015422">
    <property type="entry name" value="PyrdxlP-dep_Trfase_small"/>
</dbReference>
<dbReference type="InterPro" id="IPR015424">
    <property type="entry name" value="PyrdxlP-dep_Trfase"/>
</dbReference>
<dbReference type="Proteomes" id="UP000239863">
    <property type="component" value="Unassembled WGS sequence"/>
</dbReference>
<dbReference type="GO" id="GO:0008483">
    <property type="term" value="F:transaminase activity"/>
    <property type="evidence" value="ECO:0007669"/>
    <property type="project" value="UniProtKB-KW"/>
</dbReference>
<comment type="cofactor">
    <cofactor evidence="1 6">
        <name>pyridoxal 5'-phosphate</name>
        <dbReference type="ChEBI" id="CHEBI:597326"/>
    </cofactor>
</comment>
<reference evidence="8 9" key="1">
    <citation type="submission" date="2018-02" db="EMBL/GenBank/DDBJ databases">
        <title>Genomic Encyclopedia of Archaeal and Bacterial Type Strains, Phase II (KMG-II): from individual species to whole genera.</title>
        <authorList>
            <person name="Goeker M."/>
        </authorList>
    </citation>
    <scope>NUCLEOTIDE SEQUENCE [LARGE SCALE GENOMIC DNA]</scope>
    <source>
        <strain evidence="8 9">DSM 15099</strain>
    </source>
</reference>
<comment type="similarity">
    <text evidence="2 6">Belongs to the class-I pyridoxal-phosphate-dependent aminotransferase family.</text>
</comment>
<dbReference type="SUPFAM" id="SSF53383">
    <property type="entry name" value="PLP-dependent transferases"/>
    <property type="match status" value="1"/>
</dbReference>
<evidence type="ECO:0000256" key="4">
    <source>
        <dbReference type="ARBA" id="ARBA00022679"/>
    </source>
</evidence>
<evidence type="ECO:0000256" key="6">
    <source>
        <dbReference type="RuleBase" id="RU000481"/>
    </source>
</evidence>
<dbReference type="InterPro" id="IPR004838">
    <property type="entry name" value="NHTrfase_class1_PyrdxlP-BS"/>
</dbReference>
<dbReference type="CDD" id="cd00609">
    <property type="entry name" value="AAT_like"/>
    <property type="match status" value="1"/>
</dbReference>